<dbReference type="InterPro" id="IPR038187">
    <property type="entry name" value="NAC_A/B_dom_sf"/>
</dbReference>
<dbReference type="InterPro" id="IPR002715">
    <property type="entry name" value="Nas_poly-pep-assoc_cplx_dom"/>
</dbReference>
<feature type="region of interest" description="Disordered" evidence="1">
    <location>
        <begin position="819"/>
        <end position="854"/>
    </location>
</feature>
<dbReference type="InterPro" id="IPR044034">
    <property type="entry name" value="NAC-like_UBA"/>
</dbReference>
<dbReference type="FunFam" id="1.10.8.10:FF:000006">
    <property type="entry name" value="Putative nascent polypeptide-associated complex subunit alpha"/>
    <property type="match status" value="1"/>
</dbReference>
<dbReference type="CDD" id="cd22054">
    <property type="entry name" value="NAC_NACA"/>
    <property type="match status" value="1"/>
</dbReference>
<dbReference type="SMART" id="SM01407">
    <property type="entry name" value="NAC"/>
    <property type="match status" value="1"/>
</dbReference>
<dbReference type="Gene3D" id="2.20.70.30">
    <property type="entry name" value="Nascent polypeptide-associated complex domain"/>
    <property type="match status" value="1"/>
</dbReference>
<dbReference type="InterPro" id="IPR041907">
    <property type="entry name" value="NACAD_UBA"/>
</dbReference>
<feature type="compositionally biased region" description="Low complexity" evidence="1">
    <location>
        <begin position="23"/>
        <end position="42"/>
    </location>
</feature>
<comment type="caution">
    <text evidence="3">The sequence shown here is derived from an EMBL/GenBank/DDBJ whole genome shotgun (WGS) entry which is preliminary data.</text>
</comment>
<feature type="compositionally biased region" description="Acidic residues" evidence="1">
    <location>
        <begin position="601"/>
        <end position="614"/>
    </location>
</feature>
<feature type="compositionally biased region" description="Polar residues" evidence="1">
    <location>
        <begin position="290"/>
        <end position="301"/>
    </location>
</feature>
<feature type="compositionally biased region" description="Basic and acidic residues" evidence="1">
    <location>
        <begin position="785"/>
        <end position="796"/>
    </location>
</feature>
<feature type="region of interest" description="Disordered" evidence="1">
    <location>
        <begin position="660"/>
        <end position="692"/>
    </location>
</feature>
<feature type="compositionally biased region" description="Basic and acidic residues" evidence="1">
    <location>
        <begin position="1472"/>
        <end position="1493"/>
    </location>
</feature>
<feature type="compositionally biased region" description="Low complexity" evidence="1">
    <location>
        <begin position="1636"/>
        <end position="1646"/>
    </location>
</feature>
<feature type="region of interest" description="Disordered" evidence="1">
    <location>
        <begin position="1060"/>
        <end position="1139"/>
    </location>
</feature>
<dbReference type="Pfam" id="PF19026">
    <property type="entry name" value="UBA_HYPK"/>
    <property type="match status" value="1"/>
</dbReference>
<gene>
    <name evidence="3" type="ORF">GDO78_017451</name>
</gene>
<feature type="compositionally biased region" description="Acidic residues" evidence="1">
    <location>
        <begin position="1688"/>
        <end position="1702"/>
    </location>
</feature>
<feature type="compositionally biased region" description="Polar residues" evidence="1">
    <location>
        <begin position="1179"/>
        <end position="1200"/>
    </location>
</feature>
<accession>A0A8J6K2D9</accession>
<feature type="compositionally biased region" description="Basic and acidic residues" evidence="1">
    <location>
        <begin position="843"/>
        <end position="854"/>
    </location>
</feature>
<dbReference type="Proteomes" id="UP000770717">
    <property type="component" value="Unassembled WGS sequence"/>
</dbReference>
<dbReference type="CDD" id="cd14416">
    <property type="entry name" value="UBA_NACAD"/>
    <property type="match status" value="1"/>
</dbReference>
<sequence>MPVDSTQEERAAQKDVRTLQAEAGSSPLASTASTPSSDSTTPKCLSPLEESPLVTPACAPTIALMTPCLQAKEGHRPQPEGASSEMPPGNTTGTLHLHSKISESTVTQEEESEETEQHDPEEVLDTRIVMGEETSCSPEERGNVNRLHTMIPEREMVFGDALEEVSFHLSHSKVEGNSGQESDKAIVSESTDDLHFETHGDFALKDEFFSQGESVADVPSFLKPTKESPCSSTGNDVHLLQAKPVSTADSDPYTTAPSTPVKTMYSQYKHHAYSKSHLNEEHNDLDNDNMSSPPTSPSGSYVTAEGGSWASSVTSSGSPSCSPNLMADVDTIESPTPYPDHMIVHEEGLCEDPCCMSPDMLEDEDIPELYDRDIDIEDFSPANEDLIDGYPSDIHSSEEEDEDEWETDFAPSFTSIPLCPEFMSTVSSVATHVQDPPQAPLAGCSANVEGVLQPASQQERHTVSLPSTENDHMIPAFMLPFRGSLIFEAESMEITLFPQGESAESEAIDGEEKEEDGEDDDSTSASYLHSLSETSINEGVDESFAYQDDTSESSDSASYNGEEDDKRYGTEEYAVTTDSAAQSAEGPVRGQHDSSNSGCESEMETSSDLSDSDDECAVFTALGMNSEDLLGIEEQIVKVNEARNEDKELGGEECDEDVGLSHLAQGFSEDPSITQDSSSELEDSSISKAPHEVCGEPIRSTLVLTTEVKMEPNSELSPKLKDREGAMRTWSDSPVEQQSSSSSSEMDHILRAGIGNVGECLIACFDTDEELDTLPPLCTPVQNRQNDRTQDDENGRKTSMAVQLAEDRNYFTVKCEHNEDAKKSDEEESDVSQGPVCTTDANQRYERESELGEVDRTKEDITYVENTAEEELFACYDSEENPDEVEPLDRASLLAHIQKQQEEAAAYITAQLSHNKEEEQTLDGTTSQVDSAATCTDSDIADRVHDICNHSNKSRTKDSSGLFTSETSGLGNNNTLFINDQKDFQTKENMYTCEKTATKVENITIIDRVLSTHTTTPPSFPKTSEDPADRVLMSNKISKAQDDYDLKSFIKCPYSSERELLPSFSSKPNEPVTEDNQGVSRCQVSNIMEIEDSGDIHDHPVCKEPPDREDVLQSNKQAEKNGDNQELLEFPTSDTGSIFQQSSCSHIEMDSSFPNDSHPGQDNTVTNISELAKPEEGNRQLNKKNLSDTTGDNRGLENVSTTGNVLCISPTLRDCRDTAHNPLTIPFSSLHQNLSCTKGSSEKNSLEDRHFIKTTMTCTEAKEQVKLLEKKESQGKNVSYSLFSNVDLEESSTNKDWQLEETHHKLTNTPPISYISERKERRSCDDTRQEVLPPSVSALSDLKSKPRTDKIEMFGDIQEMSKLLQGSFGKLEALDLSIRSGSSEANASISSTKIPKVIDSRDVDPGVIAQLENNNVECKTEKVGFTCDMETQSRRDMSRDEALKSDKVDRGITNKKKVRDKTCLESEKLHDQLSDEVKKAEGMPEQNMNKDSRTPNLLNKNLEHEQQSTMSNDNQGKMSNVDVDRELCRHVAPKIKAALSPTPDFMNPASAVSKVPPVKSFSLLPDGSPQDQNLVRHLSAPENLGSKKLSSATSEGISTTSNLSTEPPFTSRCPRALQSQEQVGKKTPLTCPPSEPSSSSDSELTSRGQEMHLLRETSAVTLLGISKPLLRQRGCETLSHRGSCNDTESNDESLPELEEADLTEPRTSTSQNQLAHCVGSGEESISKAKQSRSEKKARKAMSKLGLRQIHGVTRITIRKSKNILFVITKPDVFKSPASDIYIVFGEAKIEDLSQQVHKAAAEKFKVPMEHSPLITETTPTLTIKEESEEEEEVDETGLEARDIELVMAQANVSRAKAVRALRHNNNDIVNAIMELTM</sequence>
<evidence type="ECO:0000313" key="3">
    <source>
        <dbReference type="EMBL" id="KAG9472744.1"/>
    </source>
</evidence>
<evidence type="ECO:0000256" key="1">
    <source>
        <dbReference type="SAM" id="MobiDB-lite"/>
    </source>
</evidence>
<name>A0A8J6K2D9_ELECQ</name>
<dbReference type="PROSITE" id="PS51151">
    <property type="entry name" value="NAC_AB"/>
    <property type="match status" value="1"/>
</dbReference>
<dbReference type="FunFam" id="2.20.70.30:FF:000002">
    <property type="entry name" value="Nascent polypeptide-associated complex (NAC), alpha subunit"/>
    <property type="match status" value="1"/>
</dbReference>
<keyword evidence="4" id="KW-1185">Reference proteome</keyword>
<feature type="region of interest" description="Disordered" evidence="1">
    <location>
        <begin position="1580"/>
        <end position="1648"/>
    </location>
</feature>
<feature type="compositionally biased region" description="Basic and acidic residues" evidence="1">
    <location>
        <begin position="115"/>
        <end position="125"/>
    </location>
</feature>
<feature type="domain" description="NAC-A/B" evidence="2">
    <location>
        <begin position="1731"/>
        <end position="1796"/>
    </location>
</feature>
<dbReference type="EMBL" id="WNTK01000038">
    <property type="protein sequence ID" value="KAG9472744.1"/>
    <property type="molecule type" value="Genomic_DNA"/>
</dbReference>
<dbReference type="PANTHER" id="PTHR21713">
    <property type="entry name" value="NASCENT POLYPEPTIDE ASSOCIATED COMPLEX ALPHA SUBUNIT-RELATED"/>
    <property type="match status" value="1"/>
</dbReference>
<feature type="region of interest" description="Disordered" evidence="1">
    <location>
        <begin position="69"/>
        <end position="144"/>
    </location>
</feature>
<feature type="region of interest" description="Disordered" evidence="1">
    <location>
        <begin position="1171"/>
        <end position="1200"/>
    </location>
</feature>
<feature type="compositionally biased region" description="Polar residues" evidence="1">
    <location>
        <begin position="1705"/>
        <end position="1714"/>
    </location>
</feature>
<protein>
    <recommendedName>
        <fullName evidence="2">NAC-A/B domain-containing protein</fullName>
    </recommendedName>
</protein>
<feature type="region of interest" description="Disordered" evidence="1">
    <location>
        <begin position="1472"/>
        <end position="1496"/>
    </location>
</feature>
<dbReference type="Gene3D" id="1.10.8.10">
    <property type="entry name" value="DNA helicase RuvA subunit, C-terminal domain"/>
    <property type="match status" value="1"/>
</dbReference>
<dbReference type="Pfam" id="PF01849">
    <property type="entry name" value="NAC"/>
    <property type="match status" value="1"/>
</dbReference>
<feature type="compositionally biased region" description="Basic and acidic residues" evidence="1">
    <location>
        <begin position="1094"/>
        <end position="1123"/>
    </location>
</feature>
<feature type="region of interest" description="Disordered" evidence="1">
    <location>
        <begin position="280"/>
        <end position="324"/>
    </location>
</feature>
<feature type="compositionally biased region" description="Low complexity" evidence="1">
    <location>
        <begin position="306"/>
        <end position="322"/>
    </location>
</feature>
<feature type="compositionally biased region" description="Acidic residues" evidence="1">
    <location>
        <begin position="503"/>
        <end position="522"/>
    </location>
</feature>
<feature type="region of interest" description="Disordered" evidence="1">
    <location>
        <begin position="547"/>
        <end position="614"/>
    </location>
</feature>
<feature type="region of interest" description="Disordered" evidence="1">
    <location>
        <begin position="1"/>
        <end position="52"/>
    </location>
</feature>
<feature type="compositionally biased region" description="Basic and acidic residues" evidence="1">
    <location>
        <begin position="709"/>
        <end position="726"/>
    </location>
</feature>
<dbReference type="InterPro" id="IPR016641">
    <property type="entry name" value="EGD2/NACA0like"/>
</dbReference>
<feature type="region of interest" description="Disordered" evidence="1">
    <location>
        <begin position="709"/>
        <end position="744"/>
    </location>
</feature>
<reference evidence="3" key="1">
    <citation type="thesis" date="2020" institute="ProQuest LLC" country="789 East Eisenhower Parkway, Ann Arbor, MI, USA">
        <title>Comparative Genomics and Chromosome Evolution.</title>
        <authorList>
            <person name="Mudd A.B."/>
        </authorList>
    </citation>
    <scope>NUCLEOTIDE SEQUENCE</scope>
    <source>
        <strain evidence="3">HN-11 Male</strain>
        <tissue evidence="3">Kidney and liver</tissue>
    </source>
</reference>
<feature type="region of interest" description="Disordered" evidence="1">
    <location>
        <begin position="776"/>
        <end position="797"/>
    </location>
</feature>
<feature type="compositionally biased region" description="Basic and acidic residues" evidence="1">
    <location>
        <begin position="7"/>
        <end position="17"/>
    </location>
</feature>
<feature type="compositionally biased region" description="Polar residues" evidence="1">
    <location>
        <begin position="1063"/>
        <end position="1086"/>
    </location>
</feature>
<evidence type="ECO:0000259" key="2">
    <source>
        <dbReference type="PROSITE" id="PS51151"/>
    </source>
</evidence>
<dbReference type="GO" id="GO:0005854">
    <property type="term" value="C:nascent polypeptide-associated complex"/>
    <property type="evidence" value="ECO:0007669"/>
    <property type="project" value="InterPro"/>
</dbReference>
<feature type="compositionally biased region" description="Polar residues" evidence="1">
    <location>
        <begin position="831"/>
        <end position="842"/>
    </location>
</feature>
<feature type="region of interest" description="Disordered" evidence="1">
    <location>
        <begin position="1679"/>
        <end position="1742"/>
    </location>
</feature>
<dbReference type="OrthoDB" id="3169036at2759"/>
<feature type="region of interest" description="Disordered" evidence="1">
    <location>
        <begin position="497"/>
        <end position="526"/>
    </location>
</feature>
<proteinExistence type="predicted"/>
<feature type="compositionally biased region" description="Polar residues" evidence="1">
    <location>
        <begin position="1588"/>
        <end position="1608"/>
    </location>
</feature>
<evidence type="ECO:0000313" key="4">
    <source>
        <dbReference type="Proteomes" id="UP000770717"/>
    </source>
</evidence>
<organism evidence="3 4">
    <name type="scientific">Eleutherodactylus coqui</name>
    <name type="common">Puerto Rican coqui</name>
    <dbReference type="NCBI Taxonomy" id="57060"/>
    <lineage>
        <taxon>Eukaryota</taxon>
        <taxon>Metazoa</taxon>
        <taxon>Chordata</taxon>
        <taxon>Craniata</taxon>
        <taxon>Vertebrata</taxon>
        <taxon>Euteleostomi</taxon>
        <taxon>Amphibia</taxon>
        <taxon>Batrachia</taxon>
        <taxon>Anura</taxon>
        <taxon>Neobatrachia</taxon>
        <taxon>Hyloidea</taxon>
        <taxon>Eleutherodactylidae</taxon>
        <taxon>Eleutherodactylinae</taxon>
        <taxon>Eleutherodactylus</taxon>
        <taxon>Eleutherodactylus</taxon>
    </lineage>
</organism>